<evidence type="ECO:0000256" key="12">
    <source>
        <dbReference type="ARBA" id="ARBA00023315"/>
    </source>
</evidence>
<keyword evidence="15" id="KW-0732">Signal</keyword>
<keyword evidence="12" id="KW-0012">Acyltransferase</keyword>
<keyword evidence="5" id="KW-0808">Transferase</keyword>
<feature type="chain" id="PRO_5040765644" description="Glycerophosphocholine acyltransferase 1" evidence="15">
    <location>
        <begin position="17"/>
        <end position="240"/>
    </location>
</feature>
<keyword evidence="4" id="KW-0444">Lipid biosynthesis</keyword>
<evidence type="ECO:0000256" key="5">
    <source>
        <dbReference type="ARBA" id="ARBA00022679"/>
    </source>
</evidence>
<comment type="subcellular location">
    <subcellularLocation>
        <location evidence="1">Membrane</location>
        <topology evidence="1">Multi-pass membrane protein</topology>
    </subcellularLocation>
</comment>
<evidence type="ECO:0000256" key="10">
    <source>
        <dbReference type="ARBA" id="ARBA00023209"/>
    </source>
</evidence>
<keyword evidence="8" id="KW-0443">Lipid metabolism</keyword>
<evidence type="ECO:0000256" key="2">
    <source>
        <dbReference type="ARBA" id="ARBA00006675"/>
    </source>
</evidence>
<feature type="region of interest" description="Disordered" evidence="13">
    <location>
        <begin position="207"/>
        <end position="240"/>
    </location>
</feature>
<feature type="transmembrane region" description="Helical" evidence="14">
    <location>
        <begin position="144"/>
        <end position="163"/>
    </location>
</feature>
<keyword evidence="11" id="KW-1208">Phospholipid metabolism</keyword>
<evidence type="ECO:0000256" key="15">
    <source>
        <dbReference type="SAM" id="SignalP"/>
    </source>
</evidence>
<keyword evidence="17" id="KW-1185">Reference proteome</keyword>
<sequence length="240" mass="27648">MDKVVSLFIHIMPCATLHCVVHLLSPEYQRQAYPAVWAIRNADPDSPHRYGLAQMMLWATLPYAVWQMSYHFGITVRRREAIAAGRPTSFTWLRKSYAKNFLGRFVLSQPAYLQEPAFMMIQYCYAVLTMVPCPLWFWSRWASGLFLIVVFIWSTYNGANYYIEVYSKRFQKELEQLKKDVSKWQNSPLTPMPQMNAEQMKEFPLLDGGANASGTKILGDEVEARERKPASLSVPDISSS</sequence>
<evidence type="ECO:0000256" key="7">
    <source>
        <dbReference type="ARBA" id="ARBA00022989"/>
    </source>
</evidence>
<evidence type="ECO:0000256" key="6">
    <source>
        <dbReference type="ARBA" id="ARBA00022692"/>
    </source>
</evidence>
<dbReference type="AlphaFoldDB" id="A0A9W8XT41"/>
<gene>
    <name evidence="16" type="ORF">N0V89_001893</name>
</gene>
<proteinExistence type="inferred from homology"/>
<keyword evidence="6 14" id="KW-0812">Transmembrane</keyword>
<accession>A0A9W8XT41</accession>
<dbReference type="OrthoDB" id="406287at2759"/>
<dbReference type="PANTHER" id="PTHR31201">
    <property type="entry name" value="OS01G0585100 PROTEIN"/>
    <property type="match status" value="1"/>
</dbReference>
<dbReference type="GO" id="GO:0006656">
    <property type="term" value="P:phosphatidylcholine biosynthetic process"/>
    <property type="evidence" value="ECO:0007669"/>
    <property type="project" value="TreeGrafter"/>
</dbReference>
<dbReference type="GO" id="GO:0016020">
    <property type="term" value="C:membrane"/>
    <property type="evidence" value="ECO:0007669"/>
    <property type="project" value="UniProtKB-SubCell"/>
</dbReference>
<keyword evidence="10" id="KW-0594">Phospholipid biosynthesis</keyword>
<evidence type="ECO:0000256" key="13">
    <source>
        <dbReference type="SAM" id="MobiDB-lite"/>
    </source>
</evidence>
<evidence type="ECO:0000313" key="16">
    <source>
        <dbReference type="EMBL" id="KAJ4357318.1"/>
    </source>
</evidence>
<comment type="caution">
    <text evidence="16">The sequence shown here is derived from an EMBL/GenBank/DDBJ whole genome shotgun (WGS) entry which is preliminary data.</text>
</comment>
<evidence type="ECO:0000256" key="1">
    <source>
        <dbReference type="ARBA" id="ARBA00004141"/>
    </source>
</evidence>
<evidence type="ECO:0000256" key="11">
    <source>
        <dbReference type="ARBA" id="ARBA00023264"/>
    </source>
</evidence>
<dbReference type="Proteomes" id="UP001140513">
    <property type="component" value="Unassembled WGS sequence"/>
</dbReference>
<dbReference type="GO" id="GO:0016746">
    <property type="term" value="F:acyltransferase activity"/>
    <property type="evidence" value="ECO:0007669"/>
    <property type="project" value="UniProtKB-KW"/>
</dbReference>
<keyword evidence="9 14" id="KW-0472">Membrane</keyword>
<keyword evidence="7 14" id="KW-1133">Transmembrane helix</keyword>
<dbReference type="PANTHER" id="PTHR31201:SF1">
    <property type="entry name" value="GLYCEROPHOSPHOCHOLINE ACYLTRANSFERASE 1"/>
    <property type="match status" value="1"/>
</dbReference>
<comment type="similarity">
    <text evidence="2">Belongs to the GPC1 family.</text>
</comment>
<feature type="compositionally biased region" description="Basic and acidic residues" evidence="13">
    <location>
        <begin position="218"/>
        <end position="229"/>
    </location>
</feature>
<name>A0A9W8XT41_9PLEO</name>
<evidence type="ECO:0000256" key="14">
    <source>
        <dbReference type="SAM" id="Phobius"/>
    </source>
</evidence>
<evidence type="ECO:0000313" key="17">
    <source>
        <dbReference type="Proteomes" id="UP001140513"/>
    </source>
</evidence>
<evidence type="ECO:0000256" key="4">
    <source>
        <dbReference type="ARBA" id="ARBA00022516"/>
    </source>
</evidence>
<evidence type="ECO:0000256" key="3">
    <source>
        <dbReference type="ARBA" id="ARBA00019082"/>
    </source>
</evidence>
<dbReference type="GeneID" id="80905423"/>
<evidence type="ECO:0000256" key="8">
    <source>
        <dbReference type="ARBA" id="ARBA00023098"/>
    </source>
</evidence>
<dbReference type="RefSeq" id="XP_056074177.1">
    <property type="nucleotide sequence ID" value="XM_056210704.1"/>
</dbReference>
<evidence type="ECO:0000256" key="9">
    <source>
        <dbReference type="ARBA" id="ARBA00023136"/>
    </source>
</evidence>
<reference evidence="16" key="1">
    <citation type="submission" date="2022-10" db="EMBL/GenBank/DDBJ databases">
        <title>Tapping the CABI collections for fungal endophytes: first genome assemblies for Collariella, Neodidymelliopsis, Ascochyta clinopodiicola, Didymella pomorum, Didymosphaeria variabile, Neocosmospora piperis and Neocucurbitaria cava.</title>
        <authorList>
            <person name="Hill R."/>
        </authorList>
    </citation>
    <scope>NUCLEOTIDE SEQUENCE</scope>
    <source>
        <strain evidence="16">IMI 356815</strain>
    </source>
</reference>
<organism evidence="16 17">
    <name type="scientific">Didymosphaeria variabile</name>
    <dbReference type="NCBI Taxonomy" id="1932322"/>
    <lineage>
        <taxon>Eukaryota</taxon>
        <taxon>Fungi</taxon>
        <taxon>Dikarya</taxon>
        <taxon>Ascomycota</taxon>
        <taxon>Pezizomycotina</taxon>
        <taxon>Dothideomycetes</taxon>
        <taxon>Pleosporomycetidae</taxon>
        <taxon>Pleosporales</taxon>
        <taxon>Massarineae</taxon>
        <taxon>Didymosphaeriaceae</taxon>
        <taxon>Didymosphaeria</taxon>
    </lineage>
</organism>
<dbReference type="InterPro" id="IPR021261">
    <property type="entry name" value="GPCAT"/>
</dbReference>
<protein>
    <recommendedName>
        <fullName evidence="3">Glycerophosphocholine acyltransferase 1</fullName>
    </recommendedName>
</protein>
<dbReference type="EMBL" id="JAPEUX010000002">
    <property type="protein sequence ID" value="KAJ4357318.1"/>
    <property type="molecule type" value="Genomic_DNA"/>
</dbReference>
<feature type="signal peptide" evidence="15">
    <location>
        <begin position="1"/>
        <end position="16"/>
    </location>
</feature>